<evidence type="ECO:0008006" key="11">
    <source>
        <dbReference type="Google" id="ProtNLM"/>
    </source>
</evidence>
<dbReference type="GO" id="GO:0006508">
    <property type="term" value="P:proteolysis"/>
    <property type="evidence" value="ECO:0007669"/>
    <property type="project" value="UniProtKB-KW"/>
</dbReference>
<keyword evidence="10" id="KW-1185">Reference proteome</keyword>
<feature type="domain" description="Secretion system C-terminal sorting" evidence="8">
    <location>
        <begin position="819"/>
        <end position="886"/>
    </location>
</feature>
<keyword evidence="4" id="KW-0378">Hydrolase</keyword>
<keyword evidence="2" id="KW-0645">Protease</keyword>
<comment type="caution">
    <text evidence="9">The sequence shown here is derived from an EMBL/GenBank/DDBJ whole genome shotgun (WGS) entry which is preliminary data.</text>
</comment>
<dbReference type="InterPro" id="IPR044934">
    <property type="entry name" value="Streptopain_sf"/>
</dbReference>
<dbReference type="PRINTS" id="PR00797">
    <property type="entry name" value="STREPTOPAIN"/>
</dbReference>
<evidence type="ECO:0000256" key="1">
    <source>
        <dbReference type="ARBA" id="ARBA00009693"/>
    </source>
</evidence>
<evidence type="ECO:0000256" key="3">
    <source>
        <dbReference type="ARBA" id="ARBA00022729"/>
    </source>
</evidence>
<dbReference type="Pfam" id="PF18962">
    <property type="entry name" value="Por_Secre_tail"/>
    <property type="match status" value="1"/>
</dbReference>
<protein>
    <recommendedName>
        <fullName evidence="11">Por secretion system C-terminal sorting domain-containing protein</fullName>
    </recommendedName>
</protein>
<name>A0A7W5H0N5_9PORP</name>
<feature type="active site" description="Nucleophile" evidence="6">
    <location>
        <position position="227"/>
    </location>
</feature>
<dbReference type="InterPro" id="IPR025896">
    <property type="entry name" value="Spi_Prtas-inh"/>
</dbReference>
<dbReference type="AlphaFoldDB" id="A0A7W5H0N5"/>
<evidence type="ECO:0000256" key="2">
    <source>
        <dbReference type="ARBA" id="ARBA00022670"/>
    </source>
</evidence>
<evidence type="ECO:0000259" key="7">
    <source>
        <dbReference type="Pfam" id="PF13734"/>
    </source>
</evidence>
<organism evidence="9 10">
    <name type="scientific">Microbacter margulisiae</name>
    <dbReference type="NCBI Taxonomy" id="1350067"/>
    <lineage>
        <taxon>Bacteria</taxon>
        <taxon>Pseudomonadati</taxon>
        <taxon>Bacteroidota</taxon>
        <taxon>Bacteroidia</taxon>
        <taxon>Bacteroidales</taxon>
        <taxon>Porphyromonadaceae</taxon>
        <taxon>Microbacter</taxon>
    </lineage>
</organism>
<accession>A0A7W5H0N5</accession>
<dbReference type="InterPro" id="IPR000200">
    <property type="entry name" value="Peptidase_C10"/>
</dbReference>
<gene>
    <name evidence="9" type="ORF">FHX64_000048</name>
</gene>
<evidence type="ECO:0000313" key="10">
    <source>
        <dbReference type="Proteomes" id="UP000544222"/>
    </source>
</evidence>
<sequence length="888" mass="96244">MNAFTRIKLILPKRKNILLPKGRVLFLCFLLLCPLWASAKHITQQEAVTIAQKFYQARIARLQPVAAARLKASSISNADFKLGYVAAKSGYVSANQTKAIAVADSTAYFYIYNVGGNQGFVIVAGDNVAKPVLGYSLQGSFATDHIPSNVQNWLNIYKTEIKAAQQKELNPSLLGSVSTAQSSYSSTQQLNDSVAPLLGNIMWDQDTPYNLLCPYNTTYKERTETGCVATAMAQIMKYYQWPVTGTGSYSYSDSPYGTLSANFGTTTYNWSKMLDSYGATTTGAQDTAVATLMYDCGVAVKMQYDIASNGGSAASTSDAGIALVKYFGYDSGIQSYDRSLYTENQWETLLRNELKASRPVLYAGTTDSVGHAFVIDGFDSSDLYHINWGWSGLFDGYFQLTALNPDWPGSNIVTGGFSENQQMIAGIQKPTGTSHVNYVVGIYSKGLTSSVSSLSSIATQTFSLSYGFMNFGINSFSGTIGIGLYQNGTLQKTLGTTSVQGLNSYYYYPNISFSNVSLSGLSSGTYQIYCIYQPTDSTSWSKVKQSGTYNNYLNVTIAGSSASITKPVIAPVLALTQPIQVTQNAYYNKTGVFNVSIHNSGTEFYSDLALYIYSKTDSTANHQYVDYGVVCIPSDSTINVTFSGTISCPVGTYYAVALNDSTNSYSIKSYKQLTPSSDNFISFNVLNTPTSPNLILNSPIVFTNGSSTIYNNQTISLTANITNQGGYFDSTLVAFVFPTKGGYSLTTLNPKTIYLDTNGTQTVTITGSIDLDPGQYSLGLYYYAGGWVECSPAASAQLIFTLNNLNTAVTNVQQSSFSIYPNPASNMLYINGLEDDNVFVTICDVSGKIVLSKNISGNSLDISALANGLYIMKISTTNRVETTKFIKQ</sequence>
<evidence type="ECO:0000256" key="6">
    <source>
        <dbReference type="PIRSR" id="PIRSR600200-1"/>
    </source>
</evidence>
<dbReference type="InterPro" id="IPR038765">
    <property type="entry name" value="Papain-like_cys_pep_sf"/>
</dbReference>
<dbReference type="GO" id="GO:0008234">
    <property type="term" value="F:cysteine-type peptidase activity"/>
    <property type="evidence" value="ECO:0007669"/>
    <property type="project" value="UniProtKB-KW"/>
</dbReference>
<dbReference type="Pfam" id="PF13734">
    <property type="entry name" value="Inhibitor_I69"/>
    <property type="match status" value="1"/>
</dbReference>
<feature type="domain" description="Spi protease inhibitor" evidence="7">
    <location>
        <begin position="39"/>
        <end position="161"/>
    </location>
</feature>
<dbReference type="RefSeq" id="WP_183411838.1">
    <property type="nucleotide sequence ID" value="NZ_JACHYB010000001.1"/>
</dbReference>
<dbReference type="Gene3D" id="3.90.70.50">
    <property type="entry name" value="Peptidase C10, streptopain"/>
    <property type="match status" value="1"/>
</dbReference>
<dbReference type="Pfam" id="PF01640">
    <property type="entry name" value="Peptidase_C10"/>
    <property type="match status" value="1"/>
</dbReference>
<reference evidence="9 10" key="1">
    <citation type="submission" date="2020-08" db="EMBL/GenBank/DDBJ databases">
        <title>Genomic Encyclopedia of Type Strains, Phase IV (KMG-IV): sequencing the most valuable type-strain genomes for metagenomic binning, comparative biology and taxonomic classification.</title>
        <authorList>
            <person name="Goeker M."/>
        </authorList>
    </citation>
    <scope>NUCLEOTIDE SEQUENCE [LARGE SCALE GENOMIC DNA]</scope>
    <source>
        <strain evidence="9 10">DSM 27471</strain>
    </source>
</reference>
<dbReference type="NCBIfam" id="TIGR04183">
    <property type="entry name" value="Por_Secre_tail"/>
    <property type="match status" value="1"/>
</dbReference>
<evidence type="ECO:0000256" key="4">
    <source>
        <dbReference type="ARBA" id="ARBA00022801"/>
    </source>
</evidence>
<dbReference type="Proteomes" id="UP000544222">
    <property type="component" value="Unassembled WGS sequence"/>
</dbReference>
<evidence type="ECO:0000313" key="9">
    <source>
        <dbReference type="EMBL" id="MBB3185885.1"/>
    </source>
</evidence>
<evidence type="ECO:0000259" key="8">
    <source>
        <dbReference type="Pfam" id="PF18962"/>
    </source>
</evidence>
<feature type="active site" description="Proton acceptor" evidence="6">
    <location>
        <position position="371"/>
    </location>
</feature>
<dbReference type="EMBL" id="JACHYB010000001">
    <property type="protein sequence ID" value="MBB3185885.1"/>
    <property type="molecule type" value="Genomic_DNA"/>
</dbReference>
<evidence type="ECO:0000256" key="5">
    <source>
        <dbReference type="ARBA" id="ARBA00022807"/>
    </source>
</evidence>
<proteinExistence type="inferred from homology"/>
<dbReference type="SUPFAM" id="SSF54001">
    <property type="entry name" value="Cysteine proteinases"/>
    <property type="match status" value="1"/>
</dbReference>
<keyword evidence="3" id="KW-0732">Signal</keyword>
<dbReference type="InterPro" id="IPR026444">
    <property type="entry name" value="Secre_tail"/>
</dbReference>
<keyword evidence="5" id="KW-0788">Thiol protease</keyword>
<comment type="similarity">
    <text evidence="1">Belongs to the peptidase C10 family.</text>
</comment>